<dbReference type="RefSeq" id="WP_102894881.1">
    <property type="nucleotide sequence ID" value="NZ_JAMOHU010000033.1"/>
</dbReference>
<dbReference type="Pfam" id="PF03466">
    <property type="entry name" value="LysR_substrate"/>
    <property type="match status" value="1"/>
</dbReference>
<dbReference type="SUPFAM" id="SSF53850">
    <property type="entry name" value="Periplasmic binding protein-like II"/>
    <property type="match status" value="1"/>
</dbReference>
<evidence type="ECO:0000313" key="6">
    <source>
        <dbReference type="EMBL" id="PNG08718.1"/>
    </source>
</evidence>
<sequence length="291" mass="32091">MNLSPEALESFVQAAACGSFSAAARRLGKSQSTVSEAVARLEIDLGVELFVRGARQLLPTEAGRMLLSHAHEVLAAAERLQRHAAMLAGGQETRLTLALSDAYQQSQYEARLCELDQRYPDLEFECLIAEQADVLDLVNQGRAHLGLLAAQPRYELEIAYARLPHGTEFGLFVRCDHPLAGRRTVDAQALAQWRRLRLKTVVGSDTNDDEMTILGSRCWTAPDYMLLMEMAALGFGWAILPKPLVLAYALGRLEELSVGGWPKQVAVDAVWSRQRPLGPAAAWLLDRLIQC</sequence>
<keyword evidence="3" id="KW-0238">DNA-binding</keyword>
<evidence type="ECO:0000256" key="2">
    <source>
        <dbReference type="ARBA" id="ARBA00023015"/>
    </source>
</evidence>
<keyword evidence="2" id="KW-0805">Transcription regulation</keyword>
<dbReference type="InterPro" id="IPR005119">
    <property type="entry name" value="LysR_subst-bd"/>
</dbReference>
<dbReference type="Proteomes" id="UP000236023">
    <property type="component" value="Unassembled WGS sequence"/>
</dbReference>
<dbReference type="PANTHER" id="PTHR30126:SF91">
    <property type="entry name" value="LYSR FAMILY TRANSCRIPTIONAL REGULATOR"/>
    <property type="match status" value="1"/>
</dbReference>
<dbReference type="SUPFAM" id="SSF46785">
    <property type="entry name" value="Winged helix' DNA-binding domain"/>
    <property type="match status" value="1"/>
</dbReference>
<evidence type="ECO:0000259" key="5">
    <source>
        <dbReference type="PROSITE" id="PS50931"/>
    </source>
</evidence>
<dbReference type="Gene3D" id="1.10.10.10">
    <property type="entry name" value="Winged helix-like DNA-binding domain superfamily/Winged helix DNA-binding domain"/>
    <property type="match status" value="1"/>
</dbReference>
<comment type="similarity">
    <text evidence="1">Belongs to the LysR transcriptional regulatory family.</text>
</comment>
<dbReference type="FunFam" id="1.10.10.10:FF:000001">
    <property type="entry name" value="LysR family transcriptional regulator"/>
    <property type="match status" value="1"/>
</dbReference>
<dbReference type="Gene3D" id="3.40.190.290">
    <property type="match status" value="1"/>
</dbReference>
<protein>
    <submittedName>
        <fullName evidence="6">LysR family transcriptional regulator</fullName>
    </submittedName>
</protein>
<dbReference type="AlphaFoldDB" id="A0A2N8T1V9"/>
<dbReference type="PROSITE" id="PS50931">
    <property type="entry name" value="HTH_LYSR"/>
    <property type="match status" value="1"/>
</dbReference>
<evidence type="ECO:0000256" key="3">
    <source>
        <dbReference type="ARBA" id="ARBA00023125"/>
    </source>
</evidence>
<reference evidence="6 7" key="1">
    <citation type="submission" date="2018-01" db="EMBL/GenBank/DDBJ databases">
        <title>Denitrification phenotypes of diverse strains of Pseudomonas stutzeri.</title>
        <authorList>
            <person name="Milligan D.A."/>
            <person name="Bergaust L."/>
            <person name="Bakken L.R."/>
            <person name="Frostegard A."/>
        </authorList>
    </citation>
    <scope>NUCLEOTIDE SEQUENCE [LARGE SCALE GENOMIC DNA]</scope>
    <source>
        <strain evidence="6 7">24a75</strain>
    </source>
</reference>
<dbReference type="PRINTS" id="PR00039">
    <property type="entry name" value="HTHLYSR"/>
</dbReference>
<accession>A0A2N8T1V9</accession>
<dbReference type="InterPro" id="IPR000847">
    <property type="entry name" value="LysR_HTH_N"/>
</dbReference>
<dbReference type="CDD" id="cd05466">
    <property type="entry name" value="PBP2_LTTR_substrate"/>
    <property type="match status" value="1"/>
</dbReference>
<dbReference type="GO" id="GO:0003700">
    <property type="term" value="F:DNA-binding transcription factor activity"/>
    <property type="evidence" value="ECO:0007669"/>
    <property type="project" value="InterPro"/>
</dbReference>
<dbReference type="InterPro" id="IPR036388">
    <property type="entry name" value="WH-like_DNA-bd_sf"/>
</dbReference>
<evidence type="ECO:0000313" key="7">
    <source>
        <dbReference type="Proteomes" id="UP000236023"/>
    </source>
</evidence>
<evidence type="ECO:0000256" key="1">
    <source>
        <dbReference type="ARBA" id="ARBA00009437"/>
    </source>
</evidence>
<dbReference type="PANTHER" id="PTHR30126">
    <property type="entry name" value="HTH-TYPE TRANSCRIPTIONAL REGULATOR"/>
    <property type="match status" value="1"/>
</dbReference>
<evidence type="ECO:0000256" key="4">
    <source>
        <dbReference type="ARBA" id="ARBA00023163"/>
    </source>
</evidence>
<organism evidence="6 7">
    <name type="scientific">Stutzerimonas stutzeri</name>
    <name type="common">Pseudomonas stutzeri</name>
    <dbReference type="NCBI Taxonomy" id="316"/>
    <lineage>
        <taxon>Bacteria</taxon>
        <taxon>Pseudomonadati</taxon>
        <taxon>Pseudomonadota</taxon>
        <taxon>Gammaproteobacteria</taxon>
        <taxon>Pseudomonadales</taxon>
        <taxon>Pseudomonadaceae</taxon>
        <taxon>Stutzerimonas</taxon>
    </lineage>
</organism>
<proteinExistence type="inferred from homology"/>
<comment type="caution">
    <text evidence="6">The sequence shown here is derived from an EMBL/GenBank/DDBJ whole genome shotgun (WGS) entry which is preliminary data.</text>
</comment>
<feature type="domain" description="HTH lysR-type" evidence="5">
    <location>
        <begin position="1"/>
        <end position="60"/>
    </location>
</feature>
<keyword evidence="4" id="KW-0804">Transcription</keyword>
<gene>
    <name evidence="6" type="ORF">CXK94_14465</name>
</gene>
<dbReference type="EMBL" id="POUT01000008">
    <property type="protein sequence ID" value="PNG08718.1"/>
    <property type="molecule type" value="Genomic_DNA"/>
</dbReference>
<dbReference type="Pfam" id="PF00126">
    <property type="entry name" value="HTH_1"/>
    <property type="match status" value="1"/>
</dbReference>
<name>A0A2N8T1V9_STUST</name>
<dbReference type="InterPro" id="IPR036390">
    <property type="entry name" value="WH_DNA-bd_sf"/>
</dbReference>
<dbReference type="GO" id="GO:0000976">
    <property type="term" value="F:transcription cis-regulatory region binding"/>
    <property type="evidence" value="ECO:0007669"/>
    <property type="project" value="TreeGrafter"/>
</dbReference>